<dbReference type="InterPro" id="IPR037959">
    <property type="entry name" value="PICK1_BAR"/>
</dbReference>
<feature type="domain" description="AH" evidence="26">
    <location>
        <begin position="162"/>
        <end position="364"/>
    </location>
</feature>
<evidence type="ECO:0000256" key="8">
    <source>
        <dbReference type="ARBA" id="ARBA00022599"/>
    </source>
</evidence>
<keyword evidence="15" id="KW-0009">Actin-binding</keyword>
<keyword evidence="17" id="KW-0449">Lipoprotein</keyword>
<evidence type="ECO:0000256" key="1">
    <source>
        <dbReference type="ARBA" id="ARBA00004170"/>
    </source>
</evidence>
<dbReference type="SUPFAM" id="SSF103657">
    <property type="entry name" value="BAR/IMD domain-like"/>
    <property type="match status" value="1"/>
</dbReference>
<evidence type="ECO:0000256" key="11">
    <source>
        <dbReference type="ARBA" id="ARBA00022837"/>
    </source>
</evidence>
<dbReference type="Pfam" id="PF06456">
    <property type="entry name" value="Arfaptin"/>
    <property type="match status" value="1"/>
</dbReference>
<comment type="subcellular location">
    <subcellularLocation>
        <location evidence="2">Cytoplasm</location>
        <location evidence="2">Cytoskeleton</location>
    </subcellularLocation>
    <subcellularLocation>
        <location evidence="3">Cytoplasm</location>
        <location evidence="3">Perinuclear region</location>
    </subcellularLocation>
    <subcellularLocation>
        <location evidence="4">Membrane</location>
        <topology evidence="4">Lipid-anchor</topology>
    </subcellularLocation>
    <subcellularLocation>
        <location evidence="1">Membrane</location>
        <topology evidence="1">Peripheral membrane protein</topology>
    </subcellularLocation>
    <subcellularLocation>
        <location evidence="22">Postsynaptic density</location>
    </subcellularLocation>
    <subcellularLocation>
        <location evidence="21">Synapse</location>
        <location evidence="21">Synaptosome</location>
    </subcellularLocation>
</comment>
<dbReference type="CDD" id="cd07659">
    <property type="entry name" value="BAR_PICK1"/>
    <property type="match status" value="1"/>
</dbReference>
<evidence type="ECO:0000313" key="27">
    <source>
        <dbReference type="EMBL" id="CAB3240489.1"/>
    </source>
</evidence>
<dbReference type="PROSITE" id="PS50106">
    <property type="entry name" value="PDZ"/>
    <property type="match status" value="1"/>
</dbReference>
<dbReference type="GO" id="GO:0097062">
    <property type="term" value="P:dendritic spine maintenance"/>
    <property type="evidence" value="ECO:0007669"/>
    <property type="project" value="TreeGrafter"/>
</dbReference>
<gene>
    <name evidence="27" type="ORF">APLA_LOCUS8295</name>
</gene>
<protein>
    <recommendedName>
        <fullName evidence="5">PRKCA-binding protein</fullName>
    </recommendedName>
    <alternativeName>
        <fullName evidence="19">Protein interacting with C kinase 1</fullName>
    </alternativeName>
    <alternativeName>
        <fullName evidence="18">Protein kinase C-alpha-binding protein</fullName>
    </alternativeName>
</protein>
<evidence type="ECO:0000256" key="2">
    <source>
        <dbReference type="ARBA" id="ARBA00004245"/>
    </source>
</evidence>
<proteinExistence type="predicted"/>
<comment type="function">
    <text evidence="20">Probable adapter protein that bind to and organize the subcellular localization of a variety of membrane proteins containing some PDZ recognition sequence. Involved in the clustering of various receptors, possibly by acting at the receptor internalization level. Plays a role in synaptic plasticity by regulating the trafficking and internalization of AMPA receptors. May be regulated upon PRKCA activation. May regulate ASIC1/ASIC3 channel. Regulates actin polymerization by inhibiting the actin-nucleating activity of the Arp2/3 complex; the function is competitive with nucleation promoting factors and is linked to neuronal morphology regulation and AMPA receptor (AMPAR) endocytosis. Via interaction with the Arp2/3 complex involved in regulation of synaptic plasicity of excitatory synapses and required for spine shrinkage during long-term depression (LTD). Involved in regulation of astrocyte morphology, antagonistic to Arp2/3 complex activator WASL/N-WASP function.</text>
</comment>
<evidence type="ECO:0000256" key="24">
    <source>
        <dbReference type="SAM" id="MobiDB-lite"/>
    </source>
</evidence>
<dbReference type="Gene3D" id="2.30.42.10">
    <property type="match status" value="1"/>
</dbReference>
<keyword evidence="13" id="KW-0472">Membrane</keyword>
<dbReference type="GO" id="GO:0043113">
    <property type="term" value="P:receptor clustering"/>
    <property type="evidence" value="ECO:0007669"/>
    <property type="project" value="TreeGrafter"/>
</dbReference>
<evidence type="ECO:0000256" key="12">
    <source>
        <dbReference type="ARBA" id="ARBA00023018"/>
    </source>
</evidence>
<keyword evidence="12" id="KW-0770">Synapse</keyword>
<dbReference type="OrthoDB" id="5917245at2759"/>
<dbReference type="FunFam" id="1.20.1270.60:FF:000023">
    <property type="entry name" value="Interacting with PRKCA"/>
    <property type="match status" value="1"/>
</dbReference>
<dbReference type="InterPro" id="IPR036034">
    <property type="entry name" value="PDZ_sf"/>
</dbReference>
<dbReference type="GO" id="GO:0005543">
    <property type="term" value="F:phospholipid binding"/>
    <property type="evidence" value="ECO:0007669"/>
    <property type="project" value="TreeGrafter"/>
</dbReference>
<dbReference type="GO" id="GO:0005080">
    <property type="term" value="F:protein kinase C binding"/>
    <property type="evidence" value="ECO:0007669"/>
    <property type="project" value="TreeGrafter"/>
</dbReference>
<dbReference type="GO" id="GO:0002092">
    <property type="term" value="P:positive regulation of receptor internalization"/>
    <property type="evidence" value="ECO:0007669"/>
    <property type="project" value="TreeGrafter"/>
</dbReference>
<evidence type="ECO:0000256" key="5">
    <source>
        <dbReference type="ARBA" id="ARBA00017975"/>
    </source>
</evidence>
<dbReference type="GO" id="GO:0043005">
    <property type="term" value="C:neuron projection"/>
    <property type="evidence" value="ECO:0007669"/>
    <property type="project" value="UniProtKB-KW"/>
</dbReference>
<reference evidence="27 28" key="1">
    <citation type="submission" date="2020-04" db="EMBL/GenBank/DDBJ databases">
        <authorList>
            <person name="Wallbank WR R."/>
            <person name="Pardo Diaz C."/>
            <person name="Kozak K."/>
            <person name="Martin S."/>
            <person name="Jiggins C."/>
            <person name="Moest M."/>
            <person name="Warren A I."/>
            <person name="Byers J.R.P. K."/>
            <person name="Montejo-Kovacevich G."/>
            <person name="Yen C E."/>
        </authorList>
    </citation>
    <scope>NUCLEOTIDE SEQUENCE [LARGE SCALE GENOMIC DNA]</scope>
</reference>
<dbReference type="GO" id="GO:0046872">
    <property type="term" value="F:metal ion binding"/>
    <property type="evidence" value="ECO:0007669"/>
    <property type="project" value="UniProtKB-KW"/>
</dbReference>
<comment type="subunit">
    <text evidence="23">Monomer and homodimer. Interacts with CXADR. Interacts presynaptically with the glutamate receptors GRIA2, GRIA3, GRIK3, isoform 3 of GRIA4, isoform A of GRM4, GRM7 and GRM8; with NAPA and NAPB; and with BTG2. The interaction with NAPA and NAPB disrupts the interaction with GRIA2, conducting to the internalization of GRIA2. Interacts with PRKCA; with the amine transporters SLC6A2 and SLC6A3; with the channels ASIC1 and ASIC2; with the GTP-binding proteins ARF1 and ARF3; with the ephrin receptor tyrosine kinases EPHA7, EPHB1 and EPHB2; with ERBB2 and through its PDZ domain with the C-terminal tail of PRLHR. Interacts with UNC5A. Interacts (via AH domain) with NCS1/FREQ; in a calcium-dependent manner. Interacts with F-actin and associates with the ARP2/3 complex. Interacts (via PDZ domain) with ARF1 (activated); the interaction blocks Arp2/3 complex inhibition. Interacts with SORCS3.</text>
</comment>
<keyword evidence="28" id="KW-1185">Reference proteome</keyword>
<dbReference type="InterPro" id="IPR001478">
    <property type="entry name" value="PDZ"/>
</dbReference>
<keyword evidence="16" id="KW-0206">Cytoskeleton</keyword>
<dbReference type="AlphaFoldDB" id="A0A8S1A195"/>
<keyword evidence="6" id="KW-0963">Cytoplasm</keyword>
<keyword evidence="11" id="KW-0106">Calcium</keyword>
<keyword evidence="9" id="KW-0479">Metal-binding</keyword>
<dbReference type="PANTHER" id="PTHR12141">
    <property type="entry name" value="ARFAPTIN-RELATED"/>
    <property type="match status" value="1"/>
</dbReference>
<evidence type="ECO:0000256" key="16">
    <source>
        <dbReference type="ARBA" id="ARBA00023212"/>
    </source>
</evidence>
<dbReference type="SUPFAM" id="SSF50156">
    <property type="entry name" value="PDZ domain-like"/>
    <property type="match status" value="1"/>
</dbReference>
<dbReference type="PANTHER" id="PTHR12141:SF1">
    <property type="entry name" value="PRKCA-BINDING PROTEIN"/>
    <property type="match status" value="1"/>
</dbReference>
<evidence type="ECO:0000256" key="19">
    <source>
        <dbReference type="ARBA" id="ARBA00032804"/>
    </source>
</evidence>
<evidence type="ECO:0000256" key="7">
    <source>
        <dbReference type="ARBA" id="ARBA00022553"/>
    </source>
</evidence>
<dbReference type="GO" id="GO:0014069">
    <property type="term" value="C:postsynaptic density"/>
    <property type="evidence" value="ECO:0007669"/>
    <property type="project" value="UniProtKB-SubCell"/>
</dbReference>
<evidence type="ECO:0000256" key="14">
    <source>
        <dbReference type="ARBA" id="ARBA00023139"/>
    </source>
</evidence>
<dbReference type="SMART" id="SM01015">
    <property type="entry name" value="Arfaptin"/>
    <property type="match status" value="1"/>
</dbReference>
<evidence type="ECO:0000256" key="4">
    <source>
        <dbReference type="ARBA" id="ARBA00004635"/>
    </source>
</evidence>
<dbReference type="InterPro" id="IPR030798">
    <property type="entry name" value="Arfaptin_fam"/>
</dbReference>
<organism evidence="27 28">
    <name type="scientific">Arctia plantaginis</name>
    <name type="common">Wood tiger moth</name>
    <name type="synonym">Phalaena plantaginis</name>
    <dbReference type="NCBI Taxonomy" id="874455"/>
    <lineage>
        <taxon>Eukaryota</taxon>
        <taxon>Metazoa</taxon>
        <taxon>Ecdysozoa</taxon>
        <taxon>Arthropoda</taxon>
        <taxon>Hexapoda</taxon>
        <taxon>Insecta</taxon>
        <taxon>Pterygota</taxon>
        <taxon>Neoptera</taxon>
        <taxon>Endopterygota</taxon>
        <taxon>Lepidoptera</taxon>
        <taxon>Glossata</taxon>
        <taxon>Ditrysia</taxon>
        <taxon>Noctuoidea</taxon>
        <taxon>Erebidae</taxon>
        <taxon>Arctiinae</taxon>
        <taxon>Arctia</taxon>
    </lineage>
</organism>
<keyword evidence="14" id="KW-0564">Palmitate</keyword>
<keyword evidence="7" id="KW-0597">Phosphoprotein</keyword>
<dbReference type="InterPro" id="IPR027267">
    <property type="entry name" value="AH/BAR_dom_sf"/>
</dbReference>
<dbReference type="GO" id="GO:0008021">
    <property type="term" value="C:synaptic vesicle"/>
    <property type="evidence" value="ECO:0007669"/>
    <property type="project" value="TreeGrafter"/>
</dbReference>
<dbReference type="CDD" id="cd06722">
    <property type="entry name" value="PDZ_PICK1-like"/>
    <property type="match status" value="1"/>
</dbReference>
<feature type="compositionally biased region" description="Basic and acidic residues" evidence="24">
    <location>
        <begin position="838"/>
        <end position="860"/>
    </location>
</feature>
<evidence type="ECO:0000313" key="28">
    <source>
        <dbReference type="Proteomes" id="UP000494106"/>
    </source>
</evidence>
<dbReference type="GO" id="GO:0005856">
    <property type="term" value="C:cytoskeleton"/>
    <property type="evidence" value="ECO:0007669"/>
    <property type="project" value="UniProtKB-SubCell"/>
</dbReference>
<sequence length="948" mass="107087">MWQQNSQFYIFNDTKVCPPIQASLTNMFEDKMGMTVTSGSVSLSKDEKNLIGISIGGGAPLCPCLYIVQIFDNTPASKDGTLQSGDELVGVNGQTVKGKTKVEVAKMIQSAKDEVTINYNKLHADPKQGKSLDIIMKKMKHRLVENMSSGAADALGLSRAILCNDTLVAKLNELRETEGTYKRLVENAKRMLKAYFDLLQTYKAVGDIFAGIGVREPQARASEAFTKFGQYHRLLERDGIKMLKALKPILSDMGTYLNKAIPDTKLTIRKYADTKFEYLSYCLKVKEMDDEEYGYNALQEPLYRVETGNYEYRLILRCRQDARGRFARLRSDVLVKLELLDNKRTQDVAYQLRRFVRGLALYHKSVQLIQLRTAPYSSVHLHTAPYSSVQLHTAPYSSIQIRTAPYSSIQIRTAPYSSIQIRTAPYTSIQLHTAPYSSIQIRTAPYSSIQIRTAPYTSIQLHTVPYSSIQLHTAPYSSVQLHTAPYSSIQFRTAPYSSIQIRTAPYTSIQLHTVPYSSIQLHTDPYSSVYLHTAPYSSVQLHTAPYSSIQFRTAPYSSIQIRTAPYTSIQLHTVPYSSIQIRTAPYTSIQLHTVPYSSIQLHTAPYRSVQLRIPPYSSIQFRTAPYSSIQLHTDPYSSVYLHTAPYSSVQLHTAPYSSIQLHTAPYRSVQLRIPPYSSIQFRTAPYSSIQLHTDPYTSIQLHTVPYSSIQLHTAPYSSIQLHTAPYSSIQLHTAPYSSIQLHTAPYSSIQIRTAPYTSIQLHTDPYSSVYLHTAPYRSVQLDIAPYSSIETVEYLTENATLFPVEVDLSQNAFQYKSTQIIQDNEEEEIEFGKEIHEYHDISDIDNKEPKPVNRRQNKDNDDTDSSQQLLPDFDNADKFDNVAFDNTEKSDNVDNLTLLTELGLADTNVQDDFGDFQNGLLDEFLPRGSAVDKTDIFDKLLSDLSVGE</sequence>
<evidence type="ECO:0000256" key="10">
    <source>
        <dbReference type="ARBA" id="ARBA00022833"/>
    </source>
</evidence>
<accession>A0A8S1A195</accession>
<keyword evidence="10" id="KW-0862">Zinc</keyword>
<feature type="region of interest" description="Disordered" evidence="24">
    <location>
        <begin position="838"/>
        <end position="872"/>
    </location>
</feature>
<dbReference type="PROSITE" id="PS50870">
    <property type="entry name" value="AH"/>
    <property type="match status" value="1"/>
</dbReference>
<evidence type="ECO:0000256" key="23">
    <source>
        <dbReference type="ARBA" id="ARBA00093501"/>
    </source>
</evidence>
<evidence type="ECO:0000256" key="20">
    <source>
        <dbReference type="ARBA" id="ARBA00033721"/>
    </source>
</evidence>
<dbReference type="FunFam" id="2.30.42.10:FF:000073">
    <property type="entry name" value="Interacting with PRKCA"/>
    <property type="match status" value="1"/>
</dbReference>
<dbReference type="GO" id="GO:0098842">
    <property type="term" value="C:postsynaptic early endosome"/>
    <property type="evidence" value="ECO:0007669"/>
    <property type="project" value="TreeGrafter"/>
</dbReference>
<feature type="domain" description="PDZ" evidence="25">
    <location>
        <begin position="40"/>
        <end position="123"/>
    </location>
</feature>
<keyword evidence="8" id="KW-0771">Synaptosome</keyword>
<evidence type="ECO:0000259" key="26">
    <source>
        <dbReference type="PROSITE" id="PS50870"/>
    </source>
</evidence>
<evidence type="ECO:0000256" key="6">
    <source>
        <dbReference type="ARBA" id="ARBA00022490"/>
    </source>
</evidence>
<name>A0A8S1A195_ARCPL</name>
<evidence type="ECO:0000256" key="9">
    <source>
        <dbReference type="ARBA" id="ARBA00022723"/>
    </source>
</evidence>
<dbReference type="GO" id="GO:0034315">
    <property type="term" value="P:regulation of Arp2/3 complex-mediated actin nucleation"/>
    <property type="evidence" value="ECO:0007669"/>
    <property type="project" value="TreeGrafter"/>
</dbReference>
<dbReference type="Pfam" id="PF00595">
    <property type="entry name" value="PDZ"/>
    <property type="match status" value="1"/>
</dbReference>
<dbReference type="GO" id="GO:0003779">
    <property type="term" value="F:actin binding"/>
    <property type="evidence" value="ECO:0007669"/>
    <property type="project" value="UniProtKB-KW"/>
</dbReference>
<evidence type="ECO:0000259" key="25">
    <source>
        <dbReference type="PROSITE" id="PS50106"/>
    </source>
</evidence>
<dbReference type="Proteomes" id="UP000494106">
    <property type="component" value="Unassembled WGS sequence"/>
</dbReference>
<dbReference type="EMBL" id="CADEBC010000505">
    <property type="protein sequence ID" value="CAB3240489.1"/>
    <property type="molecule type" value="Genomic_DNA"/>
</dbReference>
<dbReference type="Gene3D" id="1.20.1270.60">
    <property type="entry name" value="Arfaptin homology (AH) domain/BAR domain"/>
    <property type="match status" value="1"/>
</dbReference>
<evidence type="ECO:0000256" key="3">
    <source>
        <dbReference type="ARBA" id="ARBA00004556"/>
    </source>
</evidence>
<dbReference type="GO" id="GO:0019904">
    <property type="term" value="F:protein domain specific binding"/>
    <property type="evidence" value="ECO:0007669"/>
    <property type="project" value="InterPro"/>
</dbReference>
<dbReference type="GO" id="GO:0005886">
    <property type="term" value="C:plasma membrane"/>
    <property type="evidence" value="ECO:0007669"/>
    <property type="project" value="GOC"/>
</dbReference>
<evidence type="ECO:0000256" key="17">
    <source>
        <dbReference type="ARBA" id="ARBA00023288"/>
    </source>
</evidence>
<dbReference type="SMART" id="SM00228">
    <property type="entry name" value="PDZ"/>
    <property type="match status" value="1"/>
</dbReference>
<dbReference type="InterPro" id="IPR010504">
    <property type="entry name" value="AH_dom"/>
</dbReference>
<dbReference type="GO" id="GO:0006886">
    <property type="term" value="P:intracellular protein transport"/>
    <property type="evidence" value="ECO:0007669"/>
    <property type="project" value="TreeGrafter"/>
</dbReference>
<dbReference type="GO" id="GO:0048471">
    <property type="term" value="C:perinuclear region of cytoplasm"/>
    <property type="evidence" value="ECO:0007669"/>
    <property type="project" value="UniProtKB-SubCell"/>
</dbReference>
<dbReference type="GO" id="GO:0032588">
    <property type="term" value="C:trans-Golgi network membrane"/>
    <property type="evidence" value="ECO:0007669"/>
    <property type="project" value="TreeGrafter"/>
</dbReference>
<evidence type="ECO:0000256" key="21">
    <source>
        <dbReference type="ARBA" id="ARBA00034102"/>
    </source>
</evidence>
<evidence type="ECO:0000256" key="13">
    <source>
        <dbReference type="ARBA" id="ARBA00023136"/>
    </source>
</evidence>
<evidence type="ECO:0000256" key="22">
    <source>
        <dbReference type="ARBA" id="ARBA00034105"/>
    </source>
</evidence>
<evidence type="ECO:0000256" key="18">
    <source>
        <dbReference type="ARBA" id="ARBA00031097"/>
    </source>
</evidence>
<evidence type="ECO:0000256" key="15">
    <source>
        <dbReference type="ARBA" id="ARBA00023203"/>
    </source>
</evidence>
<comment type="caution">
    <text evidence="27">The sequence shown here is derived from an EMBL/GenBank/DDBJ whole genome shotgun (WGS) entry which is preliminary data.</text>
</comment>